<evidence type="ECO:0008006" key="3">
    <source>
        <dbReference type="Google" id="ProtNLM"/>
    </source>
</evidence>
<evidence type="ECO:0000313" key="2">
    <source>
        <dbReference type="Proteomes" id="UP000179797"/>
    </source>
</evidence>
<dbReference type="EMBL" id="JRYR02000001">
    <property type="protein sequence ID" value="OHX66209.1"/>
    <property type="molecule type" value="Genomic_DNA"/>
</dbReference>
<keyword evidence="2" id="KW-1185">Reference proteome</keyword>
<gene>
    <name evidence="1" type="ORF">NH26_07520</name>
</gene>
<dbReference type="RefSeq" id="WP_158021898.1">
    <property type="nucleotide sequence ID" value="NZ_JRYR02000001.1"/>
</dbReference>
<comment type="caution">
    <text evidence="1">The sequence shown here is derived from an EMBL/GenBank/DDBJ whole genome shotgun (WGS) entry which is preliminary data.</text>
</comment>
<proteinExistence type="predicted"/>
<dbReference type="STRING" id="915059.NH26_07520"/>
<sequence length="734" mass="80477">MLLFLVTSLSNATTITWNGTKSQDWQDPDNWSTNSVPSTLDDVVISASASDTLVIDENVTVSTVTIIGDIKIITGGELNCNYFFMDNGCSFTMTGGQLDVNYNFTGDGSYEAEGTMTLSGGRINVGANFLFSSRSSRQIVNISDGTIAIGGNYQADSYTWTITGGETIFTTTNSTKATIQSATESPGGSKFPTFYNLTISADVATDSIITTSSYAKFFKVKAITTINQGIFAPVADKDIEMDSSLIINGGSFIPTVGSSNRTLFINGLTVNAGTIDLSNIPGTSDVHLEQSTKFNGGNLVLFEYNSNNYFEIYDDADFSGASISGTGTSLLVDGTTNSNIKLTSGSNTFEHFFIYNNVDVELQDNLTISGSLNFEYGHISTSSNAVGVILEDNATVTDNSNYYPENIAHVNCKVTKKGDDAFIYPIGDGIRYRPISISAPSNTTDQFTGTYFYSSPNDAGYDSTSHVGSITKSINANEYWTLDRDNGSSNVTVTLTWDDRTTNTPEADNLKVVRWDGSKWDDHEGVASGDASSGAIVSNTISSFSPFAIHYEGSLDLPVELIDFSAKLVEDDVFIKWATATEINNKEFIVQKSQDKKHWDEVGRITGAGNSSIRNDYHLLDAWNPAFGVFYYRLVQIDFDGTKTYFTPVMVKNNDTNHIVSTYPNPIKNGDYLNINLNSYDHYKVRVFNYHGQLIDEFDAEHSHHYLVQGHHGIIFIEVILPDKRFTERILIKN</sequence>
<protein>
    <recommendedName>
        <fullName evidence="3">Secretion system C-terminal sorting domain-containing protein</fullName>
    </recommendedName>
</protein>
<dbReference type="Proteomes" id="UP000179797">
    <property type="component" value="Unassembled WGS sequence"/>
</dbReference>
<reference evidence="1 2" key="1">
    <citation type="journal article" date="2012" name="Int. J. Syst. Evol. Microbiol.">
        <title>Flammeovirga pacifica sp. nov., isolated from deep-sea sediment.</title>
        <authorList>
            <person name="Xu H."/>
            <person name="Fu Y."/>
            <person name="Yang N."/>
            <person name="Ding Z."/>
            <person name="Lai Q."/>
            <person name="Zeng R."/>
        </authorList>
    </citation>
    <scope>NUCLEOTIDE SEQUENCE [LARGE SCALE GENOMIC DNA]</scope>
    <source>
        <strain evidence="2">DSM 24597 / LMG 26175 / WPAGA1</strain>
    </source>
</reference>
<name>A0A1S1YYX3_FLAPC</name>
<dbReference type="OrthoDB" id="863479at2"/>
<accession>A0A1S1YYX3</accession>
<organism evidence="1 2">
    <name type="scientific">Flammeovirga pacifica</name>
    <dbReference type="NCBI Taxonomy" id="915059"/>
    <lineage>
        <taxon>Bacteria</taxon>
        <taxon>Pseudomonadati</taxon>
        <taxon>Bacteroidota</taxon>
        <taxon>Cytophagia</taxon>
        <taxon>Cytophagales</taxon>
        <taxon>Flammeovirgaceae</taxon>
        <taxon>Flammeovirga</taxon>
    </lineage>
</organism>
<dbReference type="AlphaFoldDB" id="A0A1S1YYX3"/>
<evidence type="ECO:0000313" key="1">
    <source>
        <dbReference type="EMBL" id="OHX66209.1"/>
    </source>
</evidence>